<reference evidence="1" key="1">
    <citation type="submission" date="2019-04" db="EMBL/GenBank/DDBJ databases">
        <title>Evolution of Biomass-Degrading Anaerobic Consortia Revealed by Metagenomics.</title>
        <authorList>
            <person name="Peng X."/>
        </authorList>
    </citation>
    <scope>NUCLEOTIDE SEQUENCE</scope>
    <source>
        <strain evidence="1">SIG141</strain>
    </source>
</reference>
<proteinExistence type="predicted"/>
<dbReference type="Proteomes" id="UP000763088">
    <property type="component" value="Unassembled WGS sequence"/>
</dbReference>
<name>A0A928BTH7_XYLRU</name>
<dbReference type="Gene3D" id="2.130.10.10">
    <property type="entry name" value="YVTN repeat-like/Quinoprotein amine dehydrogenase"/>
    <property type="match status" value="1"/>
</dbReference>
<organism evidence="1 2">
    <name type="scientific">Xylanibacter ruminicola</name>
    <name type="common">Prevotella ruminicola</name>
    <dbReference type="NCBI Taxonomy" id="839"/>
    <lineage>
        <taxon>Bacteria</taxon>
        <taxon>Pseudomonadati</taxon>
        <taxon>Bacteroidota</taxon>
        <taxon>Bacteroidia</taxon>
        <taxon>Bacteroidales</taxon>
        <taxon>Prevotellaceae</taxon>
        <taxon>Xylanibacter</taxon>
    </lineage>
</organism>
<dbReference type="AlphaFoldDB" id="A0A928BTH7"/>
<dbReference type="SUPFAM" id="SSF50969">
    <property type="entry name" value="YVTN repeat-like/Quinoprotein amine dehydrogenase"/>
    <property type="match status" value="1"/>
</dbReference>
<comment type="caution">
    <text evidence="1">The sequence shown here is derived from an EMBL/GenBank/DDBJ whole genome shotgun (WGS) entry which is preliminary data.</text>
</comment>
<dbReference type="InterPro" id="IPR051200">
    <property type="entry name" value="Host-pathogen_enzymatic-act"/>
</dbReference>
<evidence type="ECO:0008006" key="3">
    <source>
        <dbReference type="Google" id="ProtNLM"/>
    </source>
</evidence>
<dbReference type="InterPro" id="IPR011044">
    <property type="entry name" value="Quino_amine_DH_bsu"/>
</dbReference>
<evidence type="ECO:0000313" key="1">
    <source>
        <dbReference type="EMBL" id="MBE6267075.1"/>
    </source>
</evidence>
<sequence length="365" mass="38465">MLRKLSNFALLMGAILLTGCLKNDNDGKKGQEYVVTEGAFIVDAGNPSNGIDGSLNFIDFATGTAVRNIYPIGQNPSDVLVYGNKVYVVGCGTNTIYVLDKKTRTLIDKINTVDEMGEEAGFEPRYAIAYGSNAYVSTHGGYVAVIDTASLTITNKYKVGSYPEGLGVGVVSSNGSVKEVTLYVANSDNGNGNGSISKINLGSGNVSEIKNEKIKNPRNVIVGGTTAFVLDAGTIDDEGIQKNAGVYMVEDNDVSMLIENATGMSASGSAIVTYNFPKGSSSVSYRVCNLYYGNLSVFTLSGDSSKPISNPTSICVDPNTGYLIIGNPGYINIYDGNGNFADSFDIGENPVGICYSYGTAIYNGN</sequence>
<dbReference type="PROSITE" id="PS51257">
    <property type="entry name" value="PROKAR_LIPOPROTEIN"/>
    <property type="match status" value="1"/>
</dbReference>
<dbReference type="InterPro" id="IPR015943">
    <property type="entry name" value="WD40/YVTN_repeat-like_dom_sf"/>
</dbReference>
<evidence type="ECO:0000313" key="2">
    <source>
        <dbReference type="Proteomes" id="UP000763088"/>
    </source>
</evidence>
<dbReference type="EMBL" id="SUYD01000015">
    <property type="protein sequence ID" value="MBE6267075.1"/>
    <property type="molecule type" value="Genomic_DNA"/>
</dbReference>
<dbReference type="PANTHER" id="PTHR47197">
    <property type="entry name" value="PROTEIN NIRF"/>
    <property type="match status" value="1"/>
</dbReference>
<dbReference type="PANTHER" id="PTHR47197:SF3">
    <property type="entry name" value="DIHYDRO-HEME D1 DEHYDROGENASE"/>
    <property type="match status" value="1"/>
</dbReference>
<accession>A0A928BTH7</accession>
<protein>
    <recommendedName>
        <fullName evidence="3">40-residue YVTN family beta-propeller repeat-containing protein</fullName>
    </recommendedName>
</protein>
<gene>
    <name evidence="1" type="ORF">E7102_11535</name>
</gene>